<reference evidence="1" key="1">
    <citation type="journal article" date="2021" name="Mol. Plant Pathol.">
        <title>A 20-kb lineage-specific genomic region tames virulence in pathogenic amphidiploid Verticillium longisporum.</title>
        <authorList>
            <person name="Harting R."/>
            <person name="Starke J."/>
            <person name="Kusch H."/>
            <person name="Poggeler S."/>
            <person name="Maurus I."/>
            <person name="Schluter R."/>
            <person name="Landesfeind M."/>
            <person name="Bulla I."/>
            <person name="Nowrousian M."/>
            <person name="de Jonge R."/>
            <person name="Stahlhut G."/>
            <person name="Hoff K.J."/>
            <person name="Asshauer K.P."/>
            <person name="Thurmer A."/>
            <person name="Stanke M."/>
            <person name="Daniel R."/>
            <person name="Morgenstern B."/>
            <person name="Thomma B.P.H.J."/>
            <person name="Kronstad J.W."/>
            <person name="Braus-Stromeyer S.A."/>
            <person name="Braus G.H."/>
        </authorList>
    </citation>
    <scope>NUCLEOTIDE SEQUENCE</scope>
    <source>
        <strain evidence="1">Vl32</strain>
    </source>
</reference>
<gene>
    <name evidence="1" type="ORF">HYQ45_004827</name>
</gene>
<protein>
    <recommendedName>
        <fullName evidence="3">Nucleoside phosphorylase domain-containing protein</fullName>
    </recommendedName>
</protein>
<evidence type="ECO:0000313" key="2">
    <source>
        <dbReference type="Proteomes" id="UP000689129"/>
    </source>
</evidence>
<proteinExistence type="predicted"/>
<dbReference type="EMBL" id="JAEMWZ010000080">
    <property type="protein sequence ID" value="KAG7137973.1"/>
    <property type="molecule type" value="Genomic_DNA"/>
</dbReference>
<dbReference type="PANTHER" id="PTHR46082">
    <property type="entry name" value="ATP/GTP-BINDING PROTEIN-RELATED"/>
    <property type="match status" value="1"/>
</dbReference>
<dbReference type="InterPro" id="IPR053137">
    <property type="entry name" value="NLR-like"/>
</dbReference>
<sequence>MLDARNYTIGWICAVDREFVAARAFLSKTHEGPIYLGIHDKNEYALGEMAGHNIVITVLPKDKYGICQATVAAASMVYSFPNVRIGLMVGIGGGVPSAKNDIRLGDVVVGVPQGSHSGVLQYDLGKIVQGEAFETRSHLNKAPRLLRSAVQKLEARYHFDGVHLVDAVEKAAQKIEDGDYYRRPPITSDRLFLSSFTHPSSKPSLPCSQVCKGTSHLQVRRARSGRQGDPFVHYGLIASGNQLVKDAVFRDKLAAAENILCFETEAAGLVDSFPCIVIRGICDYSDTHKNDEWQGFAAMVAAAYAADLLREVPPTTTTRELQIREVLNTSRHPQIESASRRVRSF</sequence>
<name>A0A8I3AXM8_VERLO</name>
<dbReference type="AlphaFoldDB" id="A0A8I3AXM8"/>
<accession>A0A8I3AXM8</accession>
<comment type="caution">
    <text evidence="1">The sequence shown here is derived from an EMBL/GenBank/DDBJ whole genome shotgun (WGS) entry which is preliminary data.</text>
</comment>
<dbReference type="Proteomes" id="UP000689129">
    <property type="component" value="Unassembled WGS sequence"/>
</dbReference>
<dbReference type="OrthoDB" id="1577640at2759"/>
<evidence type="ECO:0008006" key="3">
    <source>
        <dbReference type="Google" id="ProtNLM"/>
    </source>
</evidence>
<dbReference type="PANTHER" id="PTHR46082:SF11">
    <property type="entry name" value="AAA+ ATPASE DOMAIN-CONTAINING PROTEIN-RELATED"/>
    <property type="match status" value="1"/>
</dbReference>
<evidence type="ECO:0000313" key="1">
    <source>
        <dbReference type="EMBL" id="KAG7137973.1"/>
    </source>
</evidence>
<organism evidence="1 2">
    <name type="scientific">Verticillium longisporum</name>
    <name type="common">Verticillium dahliae var. longisporum</name>
    <dbReference type="NCBI Taxonomy" id="100787"/>
    <lineage>
        <taxon>Eukaryota</taxon>
        <taxon>Fungi</taxon>
        <taxon>Dikarya</taxon>
        <taxon>Ascomycota</taxon>
        <taxon>Pezizomycotina</taxon>
        <taxon>Sordariomycetes</taxon>
        <taxon>Hypocreomycetidae</taxon>
        <taxon>Glomerellales</taxon>
        <taxon>Plectosphaerellaceae</taxon>
        <taxon>Verticillium</taxon>
    </lineage>
</organism>